<feature type="domain" description="Acyl-CoA thioesterase-like N-terminal HotDog" evidence="1">
    <location>
        <begin position="24"/>
        <end position="111"/>
    </location>
</feature>
<reference evidence="3" key="1">
    <citation type="submission" date="2022-10" db="EMBL/GenBank/DDBJ databases">
        <title>Culturing micro-colonial fungi from biological soil crusts in the Mojave desert and describing Neophaeococcomyces mojavensis, and introducing the new genera and species Taxawa tesnikishii.</title>
        <authorList>
            <person name="Kurbessoian T."/>
            <person name="Stajich J.E."/>
        </authorList>
    </citation>
    <scope>NUCLEOTIDE SEQUENCE</scope>
    <source>
        <strain evidence="3">TK_1</strain>
    </source>
</reference>
<evidence type="ECO:0000259" key="1">
    <source>
        <dbReference type="Pfam" id="PF13622"/>
    </source>
</evidence>
<dbReference type="Proteomes" id="UP001172684">
    <property type="component" value="Unassembled WGS sequence"/>
</dbReference>
<feature type="domain" description="Acyl-CoA thioesterase-like C-terminal" evidence="2">
    <location>
        <begin position="167"/>
        <end position="297"/>
    </location>
</feature>
<protein>
    <recommendedName>
        <fullName evidence="5">Thioesterase domain-containing protein</fullName>
    </recommendedName>
</protein>
<proteinExistence type="predicted"/>
<dbReference type="InterPro" id="IPR029069">
    <property type="entry name" value="HotDog_dom_sf"/>
</dbReference>
<dbReference type="InterPro" id="IPR052389">
    <property type="entry name" value="Sec_Metab_Biosynth-Assoc"/>
</dbReference>
<dbReference type="PANTHER" id="PTHR38110:SF1">
    <property type="entry name" value="THIOESTERASE DOMAIN-CONTAINING PROTEIN"/>
    <property type="match status" value="1"/>
</dbReference>
<dbReference type="SUPFAM" id="SSF54637">
    <property type="entry name" value="Thioesterase/thiol ester dehydrase-isomerase"/>
    <property type="match status" value="2"/>
</dbReference>
<evidence type="ECO:0000259" key="2">
    <source>
        <dbReference type="Pfam" id="PF20789"/>
    </source>
</evidence>
<evidence type="ECO:0008006" key="5">
    <source>
        <dbReference type="Google" id="ProtNLM"/>
    </source>
</evidence>
<evidence type="ECO:0000313" key="4">
    <source>
        <dbReference type="Proteomes" id="UP001172684"/>
    </source>
</evidence>
<sequence length="317" mass="35676">MTSFAEATAVKAVDSHTYSAYFYDDWCIGSVPHGGFVTSVFQRVATTHFNTTLSRQNQPHTLALHLEFLRRTQVGPATFVVKDVKLGRQATVIHVTLSQDNREEVVGYITHSNIPQETGVSFATGWSLHPAPAAVDLAALAAGKDQHWQEQTNMPFAKFRKASSRMRFFFPRGGQHLKSMADEWLCFRDGSRFTNESLGYVADMWPQVVESYRHGDDPYDVRDEKVDKSRAVIDKPFWYPTLLLNLDVKKALPEEGVEWLFARVRAKQIKNGRLDLEVVVLDEGGDVVALSHHISLVLSAERNMAQRRKADDGGSKL</sequence>
<dbReference type="InterPro" id="IPR049449">
    <property type="entry name" value="TesB_ACOT8-like_N"/>
</dbReference>
<accession>A0ABQ9NRG8</accession>
<dbReference type="InterPro" id="IPR049450">
    <property type="entry name" value="ACOT8-like_C"/>
</dbReference>
<dbReference type="InterPro" id="IPR042171">
    <property type="entry name" value="Acyl-CoA_hotdog"/>
</dbReference>
<dbReference type="Pfam" id="PF13622">
    <property type="entry name" value="4HBT_3"/>
    <property type="match status" value="1"/>
</dbReference>
<dbReference type="Pfam" id="PF20789">
    <property type="entry name" value="4HBT_3C"/>
    <property type="match status" value="1"/>
</dbReference>
<dbReference type="EMBL" id="JAPDRL010000043">
    <property type="protein sequence ID" value="KAJ9663465.1"/>
    <property type="molecule type" value="Genomic_DNA"/>
</dbReference>
<dbReference type="PANTHER" id="PTHR38110">
    <property type="entry name" value="CHROMOSOME 23, WHOLE GENOME SHOTGUN SEQUENCE"/>
    <property type="match status" value="1"/>
</dbReference>
<comment type="caution">
    <text evidence="3">The sequence shown here is derived from an EMBL/GenBank/DDBJ whole genome shotgun (WGS) entry which is preliminary data.</text>
</comment>
<evidence type="ECO:0000313" key="3">
    <source>
        <dbReference type="EMBL" id="KAJ9663465.1"/>
    </source>
</evidence>
<dbReference type="Gene3D" id="2.40.160.210">
    <property type="entry name" value="Acyl-CoA thioesterase, double hotdog domain"/>
    <property type="match status" value="1"/>
</dbReference>
<keyword evidence="4" id="KW-1185">Reference proteome</keyword>
<name>A0ABQ9NRG8_9PEZI</name>
<organism evidence="3 4">
    <name type="scientific">Coniosporium apollinis</name>
    <dbReference type="NCBI Taxonomy" id="61459"/>
    <lineage>
        <taxon>Eukaryota</taxon>
        <taxon>Fungi</taxon>
        <taxon>Dikarya</taxon>
        <taxon>Ascomycota</taxon>
        <taxon>Pezizomycotina</taxon>
        <taxon>Dothideomycetes</taxon>
        <taxon>Dothideomycetes incertae sedis</taxon>
        <taxon>Coniosporium</taxon>
    </lineage>
</organism>
<gene>
    <name evidence="3" type="ORF">H2201_005673</name>
</gene>